<proteinExistence type="inferred from homology"/>
<accession>A0A1M6A4K1</accession>
<dbReference type="AlphaFoldDB" id="A0A1M6A4K1"/>
<dbReference type="InterPro" id="IPR037396">
    <property type="entry name" value="FMN_HAD"/>
</dbReference>
<dbReference type="Proteomes" id="UP000184226">
    <property type="component" value="Unassembled WGS sequence"/>
</dbReference>
<sequence length="386" mass="42040">MNIDAAINIHDLRELARRRLPRVIYEYLEGAAEDEVTLRRNRSSLDEVEFIPRIVAGHKKADLGVTLFGESLAFPAVVGPTGMNGIFHRHADLVLARAAEQAGAAFALATASNESIETVGAATRGVKWFQLYPWGDRKVWRRLLDRAAAAGFTCLVLTVDTPVPGNRERDRRNRFAHDVTISPRTVLDGLLHPGWLWNVWLKGVPRFENLLEFVHPAADIHEIAAFTRKHRHPDLSWDDVAAIRAMWKGPFLIKGVLSVQDARQALNMGADGIVISNHGGRQLDGAVSTIQSIEPIADAVGKRLTILADGGFRRGADIVKALSLGANAVVLGRAPLYGVAAAGAAGAARALQILEEETARTMILLGCGSVKTLSPDYVSAPYQQRR</sequence>
<feature type="binding site" evidence="7">
    <location>
        <position position="27"/>
    </location>
    <ligand>
        <name>glyoxylate</name>
        <dbReference type="ChEBI" id="CHEBI:36655"/>
    </ligand>
</feature>
<dbReference type="PANTHER" id="PTHR10578:SF107">
    <property type="entry name" value="2-HYDROXYACID OXIDASE 1"/>
    <property type="match status" value="1"/>
</dbReference>
<dbReference type="RefSeq" id="WP_073109399.1">
    <property type="nucleotide sequence ID" value="NZ_FQXE01000021.1"/>
</dbReference>
<feature type="active site" description="Proton acceptor" evidence="6">
    <location>
        <position position="278"/>
    </location>
</feature>
<evidence type="ECO:0000259" key="8">
    <source>
        <dbReference type="PROSITE" id="PS51349"/>
    </source>
</evidence>
<dbReference type="GO" id="GO:0005886">
    <property type="term" value="C:plasma membrane"/>
    <property type="evidence" value="ECO:0007669"/>
    <property type="project" value="TreeGrafter"/>
</dbReference>
<dbReference type="PIRSF" id="PIRSF000138">
    <property type="entry name" value="Al-hdrx_acd_dh"/>
    <property type="match status" value="1"/>
</dbReference>
<dbReference type="Pfam" id="PF01070">
    <property type="entry name" value="FMN_dh"/>
    <property type="match status" value="1"/>
</dbReference>
<dbReference type="InterPro" id="IPR008259">
    <property type="entry name" value="FMN_hydac_DH_AS"/>
</dbReference>
<feature type="binding site" evidence="7">
    <location>
        <position position="281"/>
    </location>
    <ligand>
        <name>glyoxylate</name>
        <dbReference type="ChEBI" id="CHEBI:36655"/>
    </ligand>
</feature>
<reference evidence="9 10" key="1">
    <citation type="submission" date="2016-11" db="EMBL/GenBank/DDBJ databases">
        <authorList>
            <person name="Jaros S."/>
            <person name="Januszkiewicz K."/>
            <person name="Wedrychowicz H."/>
        </authorList>
    </citation>
    <scope>NUCLEOTIDE SEQUENCE [LARGE SCALE GENOMIC DNA]</scope>
    <source>
        <strain evidence="9 10">CGMCC 1.10190</strain>
    </source>
</reference>
<evidence type="ECO:0000313" key="10">
    <source>
        <dbReference type="Proteomes" id="UP000184226"/>
    </source>
</evidence>
<dbReference type="GO" id="GO:0004459">
    <property type="term" value="F:L-lactate dehydrogenase (NAD+) activity"/>
    <property type="evidence" value="ECO:0007669"/>
    <property type="project" value="TreeGrafter"/>
</dbReference>
<keyword evidence="4" id="KW-0560">Oxidoreductase</keyword>
<evidence type="ECO:0000256" key="1">
    <source>
        <dbReference type="ARBA" id="ARBA00001917"/>
    </source>
</evidence>
<comment type="cofactor">
    <cofactor evidence="1">
        <name>FMN</name>
        <dbReference type="ChEBI" id="CHEBI:58210"/>
    </cofactor>
</comment>
<feature type="binding site" evidence="7">
    <location>
        <position position="158"/>
    </location>
    <ligand>
        <name>FMN</name>
        <dbReference type="ChEBI" id="CHEBI:58210"/>
    </ligand>
</feature>
<evidence type="ECO:0000256" key="4">
    <source>
        <dbReference type="ARBA" id="ARBA00023002"/>
    </source>
</evidence>
<feature type="binding site" evidence="7">
    <location>
        <position position="130"/>
    </location>
    <ligand>
        <name>FMN</name>
        <dbReference type="ChEBI" id="CHEBI:58210"/>
    </ligand>
</feature>
<dbReference type="PROSITE" id="PS00557">
    <property type="entry name" value="FMN_HYDROXY_ACID_DH_1"/>
    <property type="match status" value="1"/>
</dbReference>
<dbReference type="STRING" id="658167.SAMN04488135_12114"/>
<protein>
    <submittedName>
        <fullName evidence="9">(S)-mandelate dehydrogenase</fullName>
    </submittedName>
</protein>
<feature type="binding site" evidence="7">
    <location>
        <begin position="332"/>
        <end position="333"/>
    </location>
    <ligand>
        <name>FMN</name>
        <dbReference type="ChEBI" id="CHEBI:58210"/>
    </ligand>
</feature>
<feature type="binding site" evidence="7">
    <location>
        <position position="278"/>
    </location>
    <ligand>
        <name>glyoxylate</name>
        <dbReference type="ChEBI" id="CHEBI:36655"/>
    </ligand>
</feature>
<evidence type="ECO:0000256" key="3">
    <source>
        <dbReference type="ARBA" id="ARBA00022643"/>
    </source>
</evidence>
<feature type="binding site" evidence="7">
    <location>
        <position position="276"/>
    </location>
    <ligand>
        <name>FMN</name>
        <dbReference type="ChEBI" id="CHEBI:58210"/>
    </ligand>
</feature>
<dbReference type="GO" id="GO:0010181">
    <property type="term" value="F:FMN binding"/>
    <property type="evidence" value="ECO:0007669"/>
    <property type="project" value="InterPro"/>
</dbReference>
<keyword evidence="2 7" id="KW-0285">Flavoprotein</keyword>
<keyword evidence="3 7" id="KW-0288">FMN</keyword>
<dbReference type="CDD" id="cd02809">
    <property type="entry name" value="alpha_hydroxyacid_oxid_FMN"/>
    <property type="match status" value="1"/>
</dbReference>
<evidence type="ECO:0000256" key="7">
    <source>
        <dbReference type="PIRSR" id="PIRSR000138-2"/>
    </source>
</evidence>
<organism evidence="9 10">
    <name type="scientific">Pollutimonas bauzanensis</name>
    <dbReference type="NCBI Taxonomy" id="658167"/>
    <lineage>
        <taxon>Bacteria</taxon>
        <taxon>Pseudomonadati</taxon>
        <taxon>Pseudomonadota</taxon>
        <taxon>Betaproteobacteria</taxon>
        <taxon>Burkholderiales</taxon>
        <taxon>Alcaligenaceae</taxon>
        <taxon>Pollutimonas</taxon>
    </lineage>
</organism>
<evidence type="ECO:0000256" key="2">
    <source>
        <dbReference type="ARBA" id="ARBA00022630"/>
    </source>
</evidence>
<feature type="binding site" evidence="7">
    <location>
        <begin position="309"/>
        <end position="313"/>
    </location>
    <ligand>
        <name>FMN</name>
        <dbReference type="ChEBI" id="CHEBI:58210"/>
    </ligand>
</feature>
<feature type="binding site" evidence="7">
    <location>
        <position position="132"/>
    </location>
    <ligand>
        <name>glyoxylate</name>
        <dbReference type="ChEBI" id="CHEBI:36655"/>
    </ligand>
</feature>
<dbReference type="PANTHER" id="PTHR10578">
    <property type="entry name" value="S -2-HYDROXY-ACID OXIDASE-RELATED"/>
    <property type="match status" value="1"/>
</dbReference>
<keyword evidence="10" id="KW-1185">Reference proteome</keyword>
<dbReference type="EMBL" id="FQXE01000021">
    <property type="protein sequence ID" value="SHI31408.1"/>
    <property type="molecule type" value="Genomic_DNA"/>
</dbReference>
<dbReference type="PROSITE" id="PS51349">
    <property type="entry name" value="FMN_HYDROXY_ACID_DH_2"/>
    <property type="match status" value="1"/>
</dbReference>
<dbReference type="InterPro" id="IPR013785">
    <property type="entry name" value="Aldolase_TIM"/>
</dbReference>
<feature type="binding site" evidence="7">
    <location>
        <position position="254"/>
    </location>
    <ligand>
        <name>FMN</name>
        <dbReference type="ChEBI" id="CHEBI:58210"/>
    </ligand>
</feature>
<feature type="domain" description="FMN hydroxy acid dehydrogenase" evidence="8">
    <location>
        <begin position="1"/>
        <end position="383"/>
    </location>
</feature>
<feature type="binding site" evidence="7">
    <location>
        <begin position="80"/>
        <end position="82"/>
    </location>
    <ligand>
        <name>FMN</name>
        <dbReference type="ChEBI" id="CHEBI:58210"/>
    </ligand>
</feature>
<dbReference type="SUPFAM" id="SSF51395">
    <property type="entry name" value="FMN-linked oxidoreductases"/>
    <property type="match status" value="1"/>
</dbReference>
<name>A0A1M6A4K1_9BURK</name>
<dbReference type="GO" id="GO:0009060">
    <property type="term" value="P:aerobic respiration"/>
    <property type="evidence" value="ECO:0007669"/>
    <property type="project" value="TreeGrafter"/>
</dbReference>
<evidence type="ECO:0000256" key="5">
    <source>
        <dbReference type="ARBA" id="ARBA00024042"/>
    </source>
</evidence>
<evidence type="ECO:0000256" key="6">
    <source>
        <dbReference type="PIRSR" id="PIRSR000138-1"/>
    </source>
</evidence>
<comment type="similarity">
    <text evidence="5">Belongs to the FMN-dependent alpha-hydroxy acid dehydrogenase family.</text>
</comment>
<dbReference type="Gene3D" id="3.20.20.70">
    <property type="entry name" value="Aldolase class I"/>
    <property type="match status" value="1"/>
</dbReference>
<dbReference type="FunFam" id="3.20.20.70:FF:000029">
    <property type="entry name" value="L-lactate dehydrogenase"/>
    <property type="match status" value="1"/>
</dbReference>
<dbReference type="InterPro" id="IPR000262">
    <property type="entry name" value="FMN-dep_DH"/>
</dbReference>
<evidence type="ECO:0000313" key="9">
    <source>
        <dbReference type="EMBL" id="SHI31408.1"/>
    </source>
</evidence>
<gene>
    <name evidence="9" type="ORF">SAMN04488135_12114</name>
</gene>
<dbReference type="InterPro" id="IPR012133">
    <property type="entry name" value="Alpha-hydoxy_acid_DH_FMN"/>
</dbReference>
<feature type="binding site" evidence="7">
    <location>
        <position position="167"/>
    </location>
    <ligand>
        <name>glyoxylate</name>
        <dbReference type="ChEBI" id="CHEBI:36655"/>
    </ligand>
</feature>